<sequence>MPLKAPSVLIVDSSAAQGASYARHFERRGFTAAVVTALLDAERKAVRMRPDVLMIDVVSLSEAEADIKRLRTLPTLLKTRIVVLAKRASAEQVEQLLAAGAHELVLTPHMTPPHVVSHIEQTLKRAT</sequence>
<dbReference type="InterPro" id="IPR011006">
    <property type="entry name" value="CheY-like_superfamily"/>
</dbReference>
<feature type="modified residue" description="4-aspartylphosphate" evidence="1">
    <location>
        <position position="56"/>
    </location>
</feature>
<accession>A0A0G1ZMI0</accession>
<dbReference type="Gene3D" id="3.40.50.2300">
    <property type="match status" value="1"/>
</dbReference>
<organism evidence="3 4">
    <name type="scientific">Candidatus Uhrbacteria bacterium GW2011_GWD2_52_7</name>
    <dbReference type="NCBI Taxonomy" id="1618989"/>
    <lineage>
        <taxon>Bacteria</taxon>
        <taxon>Candidatus Uhriibacteriota</taxon>
    </lineage>
</organism>
<dbReference type="CDD" id="cd00156">
    <property type="entry name" value="REC"/>
    <property type="match status" value="1"/>
</dbReference>
<proteinExistence type="predicted"/>
<dbReference type="PROSITE" id="PS50110">
    <property type="entry name" value="RESPONSE_REGULATORY"/>
    <property type="match status" value="1"/>
</dbReference>
<gene>
    <name evidence="3" type="ORF">UY72_C0050G0004</name>
</gene>
<dbReference type="GO" id="GO:0000160">
    <property type="term" value="P:phosphorelay signal transduction system"/>
    <property type="evidence" value="ECO:0007669"/>
    <property type="project" value="InterPro"/>
</dbReference>
<evidence type="ECO:0000256" key="1">
    <source>
        <dbReference type="PROSITE-ProRule" id="PRU00169"/>
    </source>
</evidence>
<dbReference type="InterPro" id="IPR001789">
    <property type="entry name" value="Sig_transdc_resp-reg_receiver"/>
</dbReference>
<reference evidence="3 4" key="1">
    <citation type="journal article" date="2015" name="Nature">
        <title>rRNA introns, odd ribosomes, and small enigmatic genomes across a large radiation of phyla.</title>
        <authorList>
            <person name="Brown C.T."/>
            <person name="Hug L.A."/>
            <person name="Thomas B.C."/>
            <person name="Sharon I."/>
            <person name="Castelle C.J."/>
            <person name="Singh A."/>
            <person name="Wilkins M.J."/>
            <person name="Williams K.H."/>
            <person name="Banfield J.F."/>
        </authorList>
    </citation>
    <scope>NUCLEOTIDE SEQUENCE [LARGE SCALE GENOMIC DNA]</scope>
</reference>
<comment type="caution">
    <text evidence="3">The sequence shown here is derived from an EMBL/GenBank/DDBJ whole genome shotgun (WGS) entry which is preliminary data.</text>
</comment>
<dbReference type="AlphaFoldDB" id="A0A0G1ZMI0"/>
<evidence type="ECO:0000259" key="2">
    <source>
        <dbReference type="PROSITE" id="PS50110"/>
    </source>
</evidence>
<name>A0A0G1ZMI0_9BACT</name>
<keyword evidence="1" id="KW-0597">Phosphoprotein</keyword>
<protein>
    <recommendedName>
        <fullName evidence="2">Response regulatory domain-containing protein</fullName>
    </recommendedName>
</protein>
<evidence type="ECO:0000313" key="3">
    <source>
        <dbReference type="EMBL" id="KKW29297.1"/>
    </source>
</evidence>
<dbReference type="SUPFAM" id="SSF52172">
    <property type="entry name" value="CheY-like"/>
    <property type="match status" value="1"/>
</dbReference>
<evidence type="ECO:0000313" key="4">
    <source>
        <dbReference type="Proteomes" id="UP000034846"/>
    </source>
</evidence>
<dbReference type="EMBL" id="LCRD01000050">
    <property type="protein sequence ID" value="KKW29297.1"/>
    <property type="molecule type" value="Genomic_DNA"/>
</dbReference>
<feature type="domain" description="Response regulatory" evidence="2">
    <location>
        <begin position="7"/>
        <end position="122"/>
    </location>
</feature>
<dbReference type="Proteomes" id="UP000034846">
    <property type="component" value="Unassembled WGS sequence"/>
</dbReference>